<dbReference type="AlphaFoldDB" id="A0AAE3GJY5"/>
<gene>
    <name evidence="2" type="ORF">LX83_005597</name>
</gene>
<feature type="compositionally biased region" description="Low complexity" evidence="1">
    <location>
        <begin position="100"/>
        <end position="114"/>
    </location>
</feature>
<proteinExistence type="predicted"/>
<feature type="compositionally biased region" description="Low complexity" evidence="1">
    <location>
        <begin position="144"/>
        <end position="154"/>
    </location>
</feature>
<feature type="region of interest" description="Disordered" evidence="1">
    <location>
        <begin position="92"/>
        <end position="227"/>
    </location>
</feature>
<accession>A0AAE3GJY5</accession>
<comment type="caution">
    <text evidence="2">The sequence shown here is derived from an EMBL/GenBank/DDBJ whole genome shotgun (WGS) entry which is preliminary data.</text>
</comment>
<dbReference type="EMBL" id="JAMTCK010000015">
    <property type="protein sequence ID" value="MCP2168719.1"/>
    <property type="molecule type" value="Genomic_DNA"/>
</dbReference>
<dbReference type="Proteomes" id="UP001206128">
    <property type="component" value="Unassembled WGS sequence"/>
</dbReference>
<protein>
    <submittedName>
        <fullName evidence="2">Uncharacterized protein</fullName>
    </submittedName>
</protein>
<reference evidence="2" key="1">
    <citation type="submission" date="2022-06" db="EMBL/GenBank/DDBJ databases">
        <title>Genomic Encyclopedia of Archaeal and Bacterial Type Strains, Phase II (KMG-II): from individual species to whole genera.</title>
        <authorList>
            <person name="Goeker M."/>
        </authorList>
    </citation>
    <scope>NUCLEOTIDE SEQUENCE</scope>
    <source>
        <strain evidence="2">DSM 43935</strain>
    </source>
</reference>
<dbReference type="RefSeq" id="WP_253776808.1">
    <property type="nucleotide sequence ID" value="NZ_JAMTCK010000015.1"/>
</dbReference>
<sequence>MSLASMQARAEHHDQLATAADHTAQGLSNLRAPGAPIAAAMNARVTETTTQIGQQVRAVASGLRDSGAGVRASSETLSQTDDSVRLAFERFQIDSDPPHVGSTPVPTTTAGAGPRSSPPVTRPIALPDAPSFSRTRVSPPPSSPSSTELSSVDSLSHEVGDLHLSDAAGPSDAGRKRPRDDDGDDSQTQPLSKRRPRREAAQHPPGFYNVDGARPTRRSHYSGPISRSNFTAATQQAVPINPGQHRRHVIPNHHIVDAFNSWYRSQAESSTPAQQRDLARWLQESERQMNNHTANLWAGDGRDNSAAGSLSGNLDDAATQIERGGLTGGLAYVTAVPRGGFELQRQQELAEPGLDAMRNNPDPVDAAATTRDMADSADIDWPGGTTQQFQQYMDVYHRLSSIRNTPDQYSRAEVQQLINDFMNLPRPGTGPGPSGS</sequence>
<evidence type="ECO:0000256" key="1">
    <source>
        <dbReference type="SAM" id="MobiDB-lite"/>
    </source>
</evidence>
<organism evidence="2 3">
    <name type="scientific">Goodfellowiella coeruleoviolacea</name>
    <dbReference type="NCBI Taxonomy" id="334858"/>
    <lineage>
        <taxon>Bacteria</taxon>
        <taxon>Bacillati</taxon>
        <taxon>Actinomycetota</taxon>
        <taxon>Actinomycetes</taxon>
        <taxon>Pseudonocardiales</taxon>
        <taxon>Pseudonocardiaceae</taxon>
        <taxon>Goodfellowiella</taxon>
    </lineage>
</organism>
<evidence type="ECO:0000313" key="3">
    <source>
        <dbReference type="Proteomes" id="UP001206128"/>
    </source>
</evidence>
<feature type="compositionally biased region" description="Basic and acidic residues" evidence="1">
    <location>
        <begin position="155"/>
        <end position="164"/>
    </location>
</feature>
<keyword evidence="3" id="KW-1185">Reference proteome</keyword>
<name>A0AAE3GJY5_9PSEU</name>
<evidence type="ECO:0000313" key="2">
    <source>
        <dbReference type="EMBL" id="MCP2168719.1"/>
    </source>
</evidence>